<dbReference type="AlphaFoldDB" id="A0A0C2NEH4"/>
<sequence length="371" mass="43719">MDDLNKFLISKKDVVRYSKTLEYSNEFDEDPSLGLSVPSLFVASSYNLESDVDTINNGDFWTYVAVCVRRPAKYRGMLTEKLLEDHGNMWLKIMKPFMLEKSMLNELYWFTFNAFKLSGPSLDAFFIYNALFPDIGLIFDALKKFHTISEILLTRSYKVLTMFYLSKFVKSNKCIRNVSSKITVYNLDLAEGVCSRMKGSAKILLFNVLNMPRYSNPDYIDIDIRLFTDPSFFKKNKDQFIEIFSRRSFMDIRKMIMHFREVRKVDIISLLKGYFKSKLKKCALTICRYCIDRKRFFAKNIREYLYKGNTKGVLAIILTRSEIDLTDIISEYRARYKSWPINETQSLCGGYPKFVRYFLEPMFQIKNEECI</sequence>
<name>A0A0C2NEH4_THEKT</name>
<dbReference type="EMBL" id="JWZT01001233">
    <property type="protein sequence ID" value="KII72422.1"/>
    <property type="molecule type" value="Genomic_DNA"/>
</dbReference>
<organism evidence="2 3">
    <name type="scientific">Thelohanellus kitauei</name>
    <name type="common">Myxosporean</name>
    <dbReference type="NCBI Taxonomy" id="669202"/>
    <lineage>
        <taxon>Eukaryota</taxon>
        <taxon>Metazoa</taxon>
        <taxon>Cnidaria</taxon>
        <taxon>Myxozoa</taxon>
        <taxon>Myxosporea</taxon>
        <taxon>Bivalvulida</taxon>
        <taxon>Platysporina</taxon>
        <taxon>Myxobolidae</taxon>
        <taxon>Thelohanellus</taxon>
    </lineage>
</organism>
<dbReference type="OrthoDB" id="5954565at2759"/>
<dbReference type="GO" id="GO:0001786">
    <property type="term" value="F:phosphatidylserine binding"/>
    <property type="evidence" value="ECO:0007669"/>
    <property type="project" value="TreeGrafter"/>
</dbReference>
<comment type="caution">
    <text evidence="2">The sequence shown here is derived from an EMBL/GenBank/DDBJ whole genome shotgun (WGS) entry which is preliminary data.</text>
</comment>
<evidence type="ECO:0000256" key="1">
    <source>
        <dbReference type="ARBA" id="ARBA00007831"/>
    </source>
</evidence>
<evidence type="ECO:0000313" key="2">
    <source>
        <dbReference type="EMBL" id="KII72422.1"/>
    </source>
</evidence>
<dbReference type="GO" id="GO:0005509">
    <property type="term" value="F:calcium ion binding"/>
    <property type="evidence" value="ECO:0007669"/>
    <property type="project" value="InterPro"/>
</dbReference>
<proteinExistence type="inferred from homology"/>
<keyword evidence="3" id="KW-1185">Reference proteome</keyword>
<dbReference type="GO" id="GO:0005634">
    <property type="term" value="C:nucleus"/>
    <property type="evidence" value="ECO:0007669"/>
    <property type="project" value="TreeGrafter"/>
</dbReference>
<dbReference type="Gene3D" id="1.10.220.10">
    <property type="entry name" value="Annexin"/>
    <property type="match status" value="1"/>
</dbReference>
<dbReference type="InterPro" id="IPR037104">
    <property type="entry name" value="Annexin_sf"/>
</dbReference>
<dbReference type="PANTHER" id="PTHR10502:SF102">
    <property type="entry name" value="ANNEXIN B11"/>
    <property type="match status" value="1"/>
</dbReference>
<dbReference type="Proteomes" id="UP000031668">
    <property type="component" value="Unassembled WGS sequence"/>
</dbReference>
<dbReference type="PANTHER" id="PTHR10502">
    <property type="entry name" value="ANNEXIN"/>
    <property type="match status" value="1"/>
</dbReference>
<comment type="similarity">
    <text evidence="1">Belongs to the annexin family.</text>
</comment>
<accession>A0A0C2NEH4</accession>
<protein>
    <submittedName>
        <fullName evidence="2">Annexin A1</fullName>
    </submittedName>
</protein>
<dbReference type="GO" id="GO:0005544">
    <property type="term" value="F:calcium-dependent phospholipid binding"/>
    <property type="evidence" value="ECO:0007669"/>
    <property type="project" value="InterPro"/>
</dbReference>
<evidence type="ECO:0000313" key="3">
    <source>
        <dbReference type="Proteomes" id="UP000031668"/>
    </source>
</evidence>
<dbReference type="GO" id="GO:0005886">
    <property type="term" value="C:plasma membrane"/>
    <property type="evidence" value="ECO:0007669"/>
    <property type="project" value="TreeGrafter"/>
</dbReference>
<dbReference type="GO" id="GO:0005737">
    <property type="term" value="C:cytoplasm"/>
    <property type="evidence" value="ECO:0007669"/>
    <property type="project" value="TreeGrafter"/>
</dbReference>
<reference evidence="2 3" key="1">
    <citation type="journal article" date="2014" name="Genome Biol. Evol.">
        <title>The genome of the myxosporean Thelohanellus kitauei shows adaptations to nutrient acquisition within its fish host.</title>
        <authorList>
            <person name="Yang Y."/>
            <person name="Xiong J."/>
            <person name="Zhou Z."/>
            <person name="Huo F."/>
            <person name="Miao W."/>
            <person name="Ran C."/>
            <person name="Liu Y."/>
            <person name="Zhang J."/>
            <person name="Feng J."/>
            <person name="Wang M."/>
            <person name="Wang M."/>
            <person name="Wang L."/>
            <person name="Yao B."/>
        </authorList>
    </citation>
    <scope>NUCLEOTIDE SEQUENCE [LARGE SCALE GENOMIC DNA]</scope>
    <source>
        <strain evidence="2">Wuqing</strain>
    </source>
</reference>
<dbReference type="GO" id="GO:0012506">
    <property type="term" value="C:vesicle membrane"/>
    <property type="evidence" value="ECO:0007669"/>
    <property type="project" value="TreeGrafter"/>
</dbReference>
<gene>
    <name evidence="2" type="ORF">RF11_03663</name>
</gene>
<dbReference type="SUPFAM" id="SSF47874">
    <property type="entry name" value="Annexin"/>
    <property type="match status" value="1"/>
</dbReference>